<dbReference type="PANTHER" id="PTHR20959:SF1">
    <property type="entry name" value="TRANSPORT AND GOLGI ORGANIZATION PROTEIN 6 HOMOLOG"/>
    <property type="match status" value="1"/>
</dbReference>
<dbReference type="PANTHER" id="PTHR20959">
    <property type="entry name" value="TRANSPORT AND GOLGI ORGANIZATION PROTEIN 6 FAMILY MEMBER"/>
    <property type="match status" value="1"/>
</dbReference>
<dbReference type="GO" id="GO:0009306">
    <property type="term" value="P:protein secretion"/>
    <property type="evidence" value="ECO:0007669"/>
    <property type="project" value="TreeGrafter"/>
</dbReference>
<dbReference type="Gene3D" id="1.25.10.10">
    <property type="entry name" value="Leucine-rich Repeat Variant"/>
    <property type="match status" value="1"/>
</dbReference>
<comment type="similarity">
    <text evidence="1">Belongs to the Tango6 family.</text>
</comment>
<proteinExistence type="inferred from homology"/>
<accession>A0A0R3WJN9</accession>
<dbReference type="InterPro" id="IPR016024">
    <property type="entry name" value="ARM-type_fold"/>
</dbReference>
<name>A0A0R3WJN9_HYDTA</name>
<dbReference type="OrthoDB" id="39591at2759"/>
<evidence type="ECO:0000256" key="1">
    <source>
        <dbReference type="ARBA" id="ARBA00005724"/>
    </source>
</evidence>
<evidence type="ECO:0000313" key="6">
    <source>
        <dbReference type="WBParaSite" id="TTAC_0000089701-mRNA-1"/>
    </source>
</evidence>
<feature type="domain" description="RNA polymerase II assembly factor Rtp1 C-terminal" evidence="2">
    <location>
        <begin position="860"/>
        <end position="966"/>
    </location>
</feature>
<dbReference type="Proteomes" id="UP000274429">
    <property type="component" value="Unassembled WGS sequence"/>
</dbReference>
<reference evidence="4 5" key="2">
    <citation type="submission" date="2018-11" db="EMBL/GenBank/DDBJ databases">
        <authorList>
            <consortium name="Pathogen Informatics"/>
        </authorList>
    </citation>
    <scope>NUCLEOTIDE SEQUENCE [LARGE SCALE GENOMIC DNA]</scope>
</reference>
<dbReference type="STRING" id="6205.A0A0R3WJN9"/>
<organism evidence="6">
    <name type="scientific">Hydatigena taeniaeformis</name>
    <name type="common">Feline tapeworm</name>
    <name type="synonym">Taenia taeniaeformis</name>
    <dbReference type="NCBI Taxonomy" id="6205"/>
    <lineage>
        <taxon>Eukaryota</taxon>
        <taxon>Metazoa</taxon>
        <taxon>Spiralia</taxon>
        <taxon>Lophotrochozoa</taxon>
        <taxon>Platyhelminthes</taxon>
        <taxon>Cestoda</taxon>
        <taxon>Eucestoda</taxon>
        <taxon>Cyclophyllidea</taxon>
        <taxon>Taeniidae</taxon>
        <taxon>Hydatigera</taxon>
    </lineage>
</organism>
<evidence type="ECO:0000313" key="5">
    <source>
        <dbReference type="Proteomes" id="UP000274429"/>
    </source>
</evidence>
<dbReference type="InterPro" id="IPR039600">
    <property type="entry name" value="TANGO6/Rtp1"/>
</dbReference>
<dbReference type="InterPro" id="IPR057347">
    <property type="entry name" value="TANGO6_N"/>
</dbReference>
<protein>
    <submittedName>
        <fullName evidence="6">RTP1_C1 domain-containing protein</fullName>
    </submittedName>
</protein>
<dbReference type="SUPFAM" id="SSF48371">
    <property type="entry name" value="ARM repeat"/>
    <property type="match status" value="1"/>
</dbReference>
<keyword evidence="5" id="KW-1185">Reference proteome</keyword>
<gene>
    <name evidence="4" type="ORF">TTAC_LOCUS898</name>
</gene>
<reference evidence="6" key="1">
    <citation type="submission" date="2017-02" db="UniProtKB">
        <authorList>
            <consortium name="WormBaseParasite"/>
        </authorList>
    </citation>
    <scope>IDENTIFICATION</scope>
</reference>
<dbReference type="WBParaSite" id="TTAC_0000089701-mRNA-1">
    <property type="protein sequence ID" value="TTAC_0000089701-mRNA-1"/>
    <property type="gene ID" value="TTAC_0000089701"/>
</dbReference>
<evidence type="ECO:0000259" key="2">
    <source>
        <dbReference type="Pfam" id="PF10363"/>
    </source>
</evidence>
<dbReference type="Pfam" id="PF25267">
    <property type="entry name" value="TANGO6_N"/>
    <property type="match status" value="1"/>
</dbReference>
<dbReference type="Pfam" id="PF10363">
    <property type="entry name" value="RTP1_C1"/>
    <property type="match status" value="1"/>
</dbReference>
<evidence type="ECO:0000259" key="3">
    <source>
        <dbReference type="Pfam" id="PF25267"/>
    </source>
</evidence>
<dbReference type="InterPro" id="IPR011989">
    <property type="entry name" value="ARM-like"/>
</dbReference>
<sequence>MVELKKWTDCLRDLLPNVYSDGADPSLCFRACIERYLKNLEDNSELVQTLQNMESYQAYVYCCLHLLDELTKIDVGAGDGKPVFSIFQTQQLSKCLEFIVCLGIYPLLSSGVSIPLCLRLENYEKFKCPNLQSSPDRHQRLFKIAECFDSLSRSSIDSLRDLVSPNGYLGDYLALLLQLSYGPVSTDFSTKSTTADIIRISRTRLRSVLARLPRSLAFKELFLFQNGFCKQKSSMKTPVPLWLRSACGRLITQLFIARPRYFTAGKSPLEDLIIGVLDVHSTDPRHVPALASALGHILATPPQMTGQNNNGEQYYGSLALQIHNALQINRNCEDLLPRVIRLVAVDTIHQICERDIDLGRRLFLEKPLLSKLDKLISLNHPEVEDCASNEPSSKMIDMSDSAELLSAVDLRGVINFTIELLDTQHPSKALCLVLMRYSLPWFHFLSLLNLVLSEKEGSDCPIPEGCKPSPVIEFKSQLCSILASLLNTGHFSPFSLLRAWLGLPSLDETTLKPLFFSSTSSPPLSPLRRAIVLRPTSLVSSDTRESDTSGAPFRVCRSVEAVTDRSYEMISARVAAAMLLLSSIIHAKGYDGYVDREEASTELLLPAWSTSDKRNNETEGQTQSGLAAHLLLSLISDINSELIKDASKQSGVCVRLWPGTALEPMLEEKDEAAAVGVPLTACLMASAMLEKLSPTSLWPSDPAFAVKLLCLTLTRLCLVLNSPADKEVMKMEEESLNLVLGITAFFVQHMDMGEKVTSEVRDRFAELIPLLHQVEETFPQGNPSVELAEQIRISLLTRGAILVSSSPTAPNSDCSFLSKTELNRGRRLIEELPSIPLSACPTDTETVPKATTEVSPKLLEIFEQLKDPFIPVRGHALIELSRLLEARDPSLKGSEDNIFEMVVKHLDDEDSYVYLNAIRALSAMGNALTDRLLPLLLSRFLSTSYSLEFRLKVGEAIVRILRELGDIAPKYRDATVSNLLISARDPSEFIRAAGLSNLAEICRLLGNSIQSVIYEVRKSQFPFIGVRVAFEVYEVIEKTLKHDNAPIVRKSAAYLARSLFLTPKLMSHPSGLPAYLPDDLIRDVHRLLRDRLVIERDEEVLEQLEAAMAELDARTLTGVFRKQDTARDLVKEIRVLRPFDE</sequence>
<dbReference type="AlphaFoldDB" id="A0A0R3WJN9"/>
<dbReference type="EMBL" id="UYWX01000124">
    <property type="protein sequence ID" value="VDM17148.1"/>
    <property type="molecule type" value="Genomic_DNA"/>
</dbReference>
<evidence type="ECO:0000313" key="4">
    <source>
        <dbReference type="EMBL" id="VDM17148.1"/>
    </source>
</evidence>
<feature type="domain" description="TANGO6 N-terminal" evidence="3">
    <location>
        <begin position="83"/>
        <end position="252"/>
    </location>
</feature>
<dbReference type="InterPro" id="IPR019451">
    <property type="entry name" value="Rtp1_C1"/>
</dbReference>